<dbReference type="EMBL" id="AAYH02000049">
    <property type="protein sequence ID" value="EDO51926.1"/>
    <property type="molecule type" value="Genomic_DNA"/>
</dbReference>
<gene>
    <name evidence="2" type="ORF">BACUNI_04477</name>
</gene>
<keyword evidence="1" id="KW-0812">Transmembrane</keyword>
<evidence type="ECO:0000313" key="2">
    <source>
        <dbReference type="EMBL" id="EDO51926.1"/>
    </source>
</evidence>
<evidence type="ECO:0000256" key="1">
    <source>
        <dbReference type="SAM" id="Phobius"/>
    </source>
</evidence>
<sequence>MIEKGQLIFFVYPCDSLSGVSFCSSFIGFYPLFSIFALGVLRILSLSRFQY</sequence>
<name>A0ABC9N5Y3_BACUC</name>
<dbReference type="AlphaFoldDB" id="A0ABC9N5Y3"/>
<dbReference type="Proteomes" id="UP000004110">
    <property type="component" value="Unassembled WGS sequence"/>
</dbReference>
<reference evidence="2" key="1">
    <citation type="submission" date="2007-06" db="EMBL/GenBank/DDBJ databases">
        <authorList>
            <person name="Fulton L."/>
            <person name="Clifton S."/>
            <person name="Fulton B."/>
            <person name="Xu J."/>
            <person name="Minx P."/>
            <person name="Pepin K.H."/>
            <person name="Johnson M."/>
            <person name="Thiruvilangam P."/>
            <person name="Bhonagiri V."/>
            <person name="Nash W.E."/>
            <person name="Mardis E.R."/>
            <person name="Wilson R.K."/>
        </authorList>
    </citation>
    <scope>NUCLEOTIDE SEQUENCE [LARGE SCALE GENOMIC DNA]</scope>
    <source>
        <strain evidence="2">ATCC 8492</strain>
    </source>
</reference>
<protein>
    <submittedName>
        <fullName evidence="2">Uncharacterized protein</fullName>
    </submittedName>
</protein>
<evidence type="ECO:0000313" key="3">
    <source>
        <dbReference type="Proteomes" id="UP000004110"/>
    </source>
</evidence>
<organism evidence="2 3">
    <name type="scientific">Bacteroides uniformis (strain ATCC 8492 / DSM 6597 / CCUG 4942 / CIP 103695 / JCM 5828 / KCTC 5204 / NCTC 13054 / VPI 0061)</name>
    <dbReference type="NCBI Taxonomy" id="411479"/>
    <lineage>
        <taxon>Bacteria</taxon>
        <taxon>Pseudomonadati</taxon>
        <taxon>Bacteroidota</taxon>
        <taxon>Bacteroidia</taxon>
        <taxon>Bacteroidales</taxon>
        <taxon>Bacteroidaceae</taxon>
        <taxon>Bacteroides</taxon>
    </lineage>
</organism>
<feature type="transmembrane region" description="Helical" evidence="1">
    <location>
        <begin position="19"/>
        <end position="44"/>
    </location>
</feature>
<keyword evidence="3" id="KW-1185">Reference proteome</keyword>
<comment type="caution">
    <text evidence="2">The sequence shown here is derived from an EMBL/GenBank/DDBJ whole genome shotgun (WGS) entry which is preliminary data.</text>
</comment>
<accession>A0ABC9N5Y3</accession>
<reference evidence="2" key="2">
    <citation type="submission" date="2013-11" db="EMBL/GenBank/DDBJ databases">
        <title>Draft genome sequence of Bacteroides uniformis (ATCC 8492).</title>
        <authorList>
            <person name="Sudarsanam P."/>
            <person name="Ley R."/>
            <person name="Guruge J."/>
            <person name="Turnbaugh P.J."/>
            <person name="Mahowald M."/>
            <person name="Liep D."/>
            <person name="Gordon J."/>
        </authorList>
    </citation>
    <scope>NUCLEOTIDE SEQUENCE</scope>
    <source>
        <strain evidence="2">ATCC 8492</strain>
    </source>
</reference>
<keyword evidence="1" id="KW-1133">Transmembrane helix</keyword>
<keyword evidence="1" id="KW-0472">Membrane</keyword>
<proteinExistence type="predicted"/>